<proteinExistence type="predicted"/>
<comment type="caution">
    <text evidence="2">The sequence shown here is derived from an EMBL/GenBank/DDBJ whole genome shotgun (WGS) entry which is preliminary data.</text>
</comment>
<evidence type="ECO:0000256" key="1">
    <source>
        <dbReference type="SAM" id="Coils"/>
    </source>
</evidence>
<evidence type="ECO:0000313" key="3">
    <source>
        <dbReference type="Proteomes" id="UP000229981"/>
    </source>
</evidence>
<gene>
    <name evidence="2" type="ORF">COW80_00620</name>
</gene>
<dbReference type="EMBL" id="PCTU01000015">
    <property type="protein sequence ID" value="PIP88402.1"/>
    <property type="molecule type" value="Genomic_DNA"/>
</dbReference>
<sequence length="126" mass="14807">MTKIRKKAVGNFTGLKNDLIAGIDKKLKRFATKDDLKRFATKDDLKRFATKSDLWQLEERIDGLEEKISRLPTKNEFYTSMDKLMGEIETMRQENIISTDMKRQVNEHEERLETVEEKLEIRTLAA</sequence>
<organism evidence="2 3">
    <name type="scientific">Candidatus Beckwithbacteria bacterium CG22_combo_CG10-13_8_21_14_all_01_47_9</name>
    <dbReference type="NCBI Taxonomy" id="1974496"/>
    <lineage>
        <taxon>Bacteria</taxon>
        <taxon>Candidatus Beckwithiibacteriota</taxon>
    </lineage>
</organism>
<accession>A0A2H0E1U1</accession>
<keyword evidence="1" id="KW-0175">Coiled coil</keyword>
<dbReference type="AlphaFoldDB" id="A0A2H0E1U1"/>
<name>A0A2H0E1U1_9BACT</name>
<feature type="coiled-coil region" evidence="1">
    <location>
        <begin position="98"/>
        <end position="125"/>
    </location>
</feature>
<dbReference type="Proteomes" id="UP000229981">
    <property type="component" value="Unassembled WGS sequence"/>
</dbReference>
<reference evidence="2 3" key="1">
    <citation type="submission" date="2017-09" db="EMBL/GenBank/DDBJ databases">
        <title>Depth-based differentiation of microbial function through sediment-hosted aquifers and enrichment of novel symbionts in the deep terrestrial subsurface.</title>
        <authorList>
            <person name="Probst A.J."/>
            <person name="Ladd B."/>
            <person name="Jarett J.K."/>
            <person name="Geller-Mcgrath D.E."/>
            <person name="Sieber C.M."/>
            <person name="Emerson J.B."/>
            <person name="Anantharaman K."/>
            <person name="Thomas B.C."/>
            <person name="Malmstrom R."/>
            <person name="Stieglmeier M."/>
            <person name="Klingl A."/>
            <person name="Woyke T."/>
            <person name="Ryan C.M."/>
            <person name="Banfield J.F."/>
        </authorList>
    </citation>
    <scope>NUCLEOTIDE SEQUENCE [LARGE SCALE GENOMIC DNA]</scope>
    <source>
        <strain evidence="2">CG22_combo_CG10-13_8_21_14_all_01_47_9</strain>
    </source>
</reference>
<evidence type="ECO:0000313" key="2">
    <source>
        <dbReference type="EMBL" id="PIP88402.1"/>
    </source>
</evidence>
<protein>
    <submittedName>
        <fullName evidence="2">Uncharacterized protein</fullName>
    </submittedName>
</protein>